<protein>
    <recommendedName>
        <fullName evidence="4">K Homology domain-containing protein</fullName>
    </recommendedName>
</protein>
<comment type="caution">
    <text evidence="5">The sequence shown here is derived from an EMBL/GenBank/DDBJ whole genome shotgun (WGS) entry which is preliminary data.</text>
</comment>
<keyword evidence="6" id="KW-1185">Reference proteome</keyword>
<feature type="domain" description="K Homology" evidence="4">
    <location>
        <begin position="103"/>
        <end position="172"/>
    </location>
</feature>
<feature type="region of interest" description="Disordered" evidence="3">
    <location>
        <begin position="1"/>
        <end position="43"/>
    </location>
</feature>
<dbReference type="InterPro" id="IPR004087">
    <property type="entry name" value="KH_dom"/>
</dbReference>
<dbReference type="SUPFAM" id="SSF54791">
    <property type="entry name" value="Eukaryotic type KH-domain (KH-domain type I)"/>
    <property type="match status" value="2"/>
</dbReference>
<feature type="region of interest" description="Disordered" evidence="3">
    <location>
        <begin position="334"/>
        <end position="357"/>
    </location>
</feature>
<keyword evidence="1" id="KW-0677">Repeat</keyword>
<evidence type="ECO:0000256" key="1">
    <source>
        <dbReference type="ARBA" id="ARBA00022737"/>
    </source>
</evidence>
<dbReference type="InterPro" id="IPR029063">
    <property type="entry name" value="SAM-dependent_MTases_sf"/>
</dbReference>
<feature type="compositionally biased region" description="Basic residues" evidence="3">
    <location>
        <begin position="13"/>
        <end position="29"/>
    </location>
</feature>
<organism evidence="5 6">
    <name type="scientific">Durusdinium trenchii</name>
    <dbReference type="NCBI Taxonomy" id="1381693"/>
    <lineage>
        <taxon>Eukaryota</taxon>
        <taxon>Sar</taxon>
        <taxon>Alveolata</taxon>
        <taxon>Dinophyceae</taxon>
        <taxon>Suessiales</taxon>
        <taxon>Symbiodiniaceae</taxon>
        <taxon>Durusdinium</taxon>
    </lineage>
</organism>
<proteinExistence type="predicted"/>
<dbReference type="SMART" id="SM00322">
    <property type="entry name" value="KH"/>
    <property type="match status" value="2"/>
</dbReference>
<evidence type="ECO:0000256" key="2">
    <source>
        <dbReference type="PROSITE-ProRule" id="PRU00117"/>
    </source>
</evidence>
<evidence type="ECO:0000313" key="6">
    <source>
        <dbReference type="Proteomes" id="UP001642484"/>
    </source>
</evidence>
<evidence type="ECO:0000259" key="4">
    <source>
        <dbReference type="SMART" id="SM00322"/>
    </source>
</evidence>
<evidence type="ECO:0000256" key="3">
    <source>
        <dbReference type="SAM" id="MobiDB-lite"/>
    </source>
</evidence>
<dbReference type="InterPro" id="IPR004088">
    <property type="entry name" value="KH_dom_type_1"/>
</dbReference>
<reference evidence="5 6" key="1">
    <citation type="submission" date="2024-02" db="EMBL/GenBank/DDBJ databases">
        <authorList>
            <person name="Chen Y."/>
            <person name="Shah S."/>
            <person name="Dougan E. K."/>
            <person name="Thang M."/>
            <person name="Chan C."/>
        </authorList>
    </citation>
    <scope>NUCLEOTIDE SEQUENCE [LARGE SCALE GENOMIC DNA]</scope>
</reference>
<evidence type="ECO:0000313" key="5">
    <source>
        <dbReference type="EMBL" id="CAK9106463.1"/>
    </source>
</evidence>
<dbReference type="CDD" id="cd00105">
    <property type="entry name" value="KH-I"/>
    <property type="match status" value="2"/>
</dbReference>
<gene>
    <name evidence="5" type="ORF">CCMP2556_LOCUS49751</name>
</gene>
<accession>A0ABP0S281</accession>
<dbReference type="PROSITE" id="PS50084">
    <property type="entry name" value="KH_TYPE_1"/>
    <property type="match status" value="2"/>
</dbReference>
<keyword evidence="2" id="KW-0694">RNA-binding</keyword>
<dbReference type="Pfam" id="PF00013">
    <property type="entry name" value="KH_1"/>
    <property type="match status" value="2"/>
</dbReference>
<dbReference type="SUPFAM" id="SSF53335">
    <property type="entry name" value="S-adenosyl-L-methionine-dependent methyltransferases"/>
    <property type="match status" value="1"/>
</dbReference>
<dbReference type="EMBL" id="CAXAMN010026894">
    <property type="protein sequence ID" value="CAK9106463.1"/>
    <property type="molecule type" value="Genomic_DNA"/>
</dbReference>
<dbReference type="PANTHER" id="PTHR10288">
    <property type="entry name" value="KH DOMAIN CONTAINING RNA BINDING PROTEIN"/>
    <property type="match status" value="1"/>
</dbReference>
<feature type="domain" description="K Homology" evidence="4">
    <location>
        <begin position="178"/>
        <end position="245"/>
    </location>
</feature>
<dbReference type="Gene3D" id="3.40.50.150">
    <property type="entry name" value="Vaccinia Virus protein VP39"/>
    <property type="match status" value="1"/>
</dbReference>
<dbReference type="InterPro" id="IPR036612">
    <property type="entry name" value="KH_dom_type_1_sf"/>
</dbReference>
<dbReference type="Gene3D" id="3.30.1370.10">
    <property type="entry name" value="K Homology domain, type 1"/>
    <property type="match status" value="2"/>
</dbReference>
<name>A0ABP0S281_9DINO</name>
<sequence>MPRRAVQPAERSPKRRKKAKKAKKAKKRSSSSSDSSEEREEAAHVQGFHANAWAGYWATVAYSQWAQAYSYSRPTAGFPHVLAAAASSAPTEAPASVSTFLDGGIEEVVEVPRSEIARVIGKRGRTIAEVRSKSGAWKVDARDQEEDPCQVKIEGPPEAVQKAKELIRELSRPMSERYAGQQYVDISQGQIGKVIGTKGARVLEIERQTGVKIDVDYSRAPCRVFLTGSDAQVRLTKRLLQEIANERFRSLQSFSSCRTLQGGVDSKEDIGDIGFWMVLVFIGATVASKLRQLAAAALRLSARDAVDRRWGFAGTVQGISVRVTEEMCRTPDFMTDRNPFATPSRTPPGSDRNRTFPSGAFHRWVDVRQEQDDVCRRARRPVDRKAPPPVKELFQGCQDLRWQHFLFKLRISGGAMWSVNHETTSWFQFFDFGSDHPTFSQEVDPQQFTKHGHLRPHWARGCRLGMAIFEVLSHYLTSGRLTPLPPKPLHFLRKADDTLKSSGGLFAALGISGGQLEYLRVLWELQNFHFASTAPRPSSWASSSALAALAFDFGASQGVDSEMMLLAGLQVVAVEGNPEALHFFEQRLHRYGDDFLRLRLQAINAATGAFSAPPVAIFQVNHHDPETSGVMDASSAEGGTPLPDATTVPVSRVSCGALYRAWTPSNVAAEYAKIDLEGSDLDCLGSLLRNSSKLPRFVSMEVNLVEVKGKLIKEETMKLAIELLSMLQGSYCEAKLCRQHLYNLRQVPGRGLASRLGWGASGPWGDQAVDWRRGEHWAPLELVLSELFAASVLSKISREWFDLHLRRC</sequence>
<dbReference type="Proteomes" id="UP001642484">
    <property type="component" value="Unassembled WGS sequence"/>
</dbReference>